<organism evidence="15 16">
    <name type="scientific">Chryseobacterium koreense CCUG 49689</name>
    <dbReference type="NCBI Taxonomy" id="1304281"/>
    <lineage>
        <taxon>Bacteria</taxon>
        <taxon>Pseudomonadati</taxon>
        <taxon>Bacteroidota</taxon>
        <taxon>Flavobacteriia</taxon>
        <taxon>Flavobacteriales</taxon>
        <taxon>Weeksellaceae</taxon>
        <taxon>Chryseobacterium group</taxon>
        <taxon>Chryseobacterium</taxon>
    </lineage>
</organism>
<evidence type="ECO:0000256" key="5">
    <source>
        <dbReference type="ARBA" id="ARBA00022670"/>
    </source>
</evidence>
<evidence type="ECO:0000259" key="14">
    <source>
        <dbReference type="Pfam" id="PF18962"/>
    </source>
</evidence>
<dbReference type="Gene3D" id="1.10.390.10">
    <property type="entry name" value="Neutral Protease Domain 2"/>
    <property type="match status" value="1"/>
</dbReference>
<dbReference type="GO" id="GO:0008270">
    <property type="term" value="F:zinc ion binding"/>
    <property type="evidence" value="ECO:0007669"/>
    <property type="project" value="InterPro"/>
</dbReference>
<dbReference type="PANTHER" id="PTHR33478:SF1">
    <property type="entry name" value="EXTRACELLULAR METALLOPROTEINASE MEP"/>
    <property type="match status" value="1"/>
</dbReference>
<dbReference type="InterPro" id="IPR046450">
    <property type="entry name" value="PA_dom_sf"/>
</dbReference>
<keyword evidence="9" id="KW-0862">Zinc</keyword>
<evidence type="ECO:0000256" key="12">
    <source>
        <dbReference type="SAM" id="SignalP"/>
    </source>
</evidence>
<feature type="chain" id="PRO_5005291158" evidence="12">
    <location>
        <begin position="25"/>
        <end position="899"/>
    </location>
</feature>
<dbReference type="InterPro" id="IPR001842">
    <property type="entry name" value="Peptidase_M36"/>
</dbReference>
<dbReference type="STRING" id="1304281.ACM44_00925"/>
<evidence type="ECO:0000313" key="15">
    <source>
        <dbReference type="EMBL" id="KMQ72685.1"/>
    </source>
</evidence>
<feature type="domain" description="PA" evidence="13">
    <location>
        <begin position="464"/>
        <end position="537"/>
    </location>
</feature>
<evidence type="ECO:0000256" key="11">
    <source>
        <dbReference type="ARBA" id="ARBA00023145"/>
    </source>
</evidence>
<keyword evidence="6" id="KW-0479">Metal-binding</keyword>
<dbReference type="GO" id="GO:0006508">
    <property type="term" value="P:proteolysis"/>
    <property type="evidence" value="ECO:0007669"/>
    <property type="project" value="UniProtKB-KW"/>
</dbReference>
<evidence type="ECO:0000259" key="13">
    <source>
        <dbReference type="Pfam" id="PF02225"/>
    </source>
</evidence>
<dbReference type="InterPro" id="IPR050371">
    <property type="entry name" value="Fungal_virulence_M36"/>
</dbReference>
<name>A0A0J7LUV3_9FLAO</name>
<comment type="subcellular location">
    <subcellularLocation>
        <location evidence="2">Secreted</location>
    </subcellularLocation>
</comment>
<dbReference type="Proteomes" id="UP000035900">
    <property type="component" value="Unassembled WGS sequence"/>
</dbReference>
<comment type="caution">
    <text evidence="15">The sequence shown here is derived from an EMBL/GenBank/DDBJ whole genome shotgun (WGS) entry which is preliminary data.</text>
</comment>
<dbReference type="GO" id="GO:0004222">
    <property type="term" value="F:metalloendopeptidase activity"/>
    <property type="evidence" value="ECO:0007669"/>
    <property type="project" value="InterPro"/>
</dbReference>
<dbReference type="SUPFAM" id="SSF52025">
    <property type="entry name" value="PA domain"/>
    <property type="match status" value="1"/>
</dbReference>
<accession>A0A0J7LUV3</accession>
<evidence type="ECO:0000256" key="10">
    <source>
        <dbReference type="ARBA" id="ARBA00023049"/>
    </source>
</evidence>
<dbReference type="PANTHER" id="PTHR33478">
    <property type="entry name" value="EXTRACELLULAR METALLOPROTEINASE MEP"/>
    <property type="match status" value="1"/>
</dbReference>
<keyword evidence="8" id="KW-0378">Hydrolase</keyword>
<evidence type="ECO:0000256" key="9">
    <source>
        <dbReference type="ARBA" id="ARBA00022833"/>
    </source>
</evidence>
<dbReference type="InterPro" id="IPR026444">
    <property type="entry name" value="Secre_tail"/>
</dbReference>
<dbReference type="SUPFAM" id="SSF55486">
    <property type="entry name" value="Metalloproteases ('zincins'), catalytic domain"/>
    <property type="match status" value="1"/>
</dbReference>
<keyword evidence="5 15" id="KW-0645">Protease</keyword>
<evidence type="ECO:0000256" key="6">
    <source>
        <dbReference type="ARBA" id="ARBA00022723"/>
    </source>
</evidence>
<keyword evidence="10 15" id="KW-0482">Metalloprotease</keyword>
<evidence type="ECO:0000256" key="1">
    <source>
        <dbReference type="ARBA" id="ARBA00001947"/>
    </source>
</evidence>
<dbReference type="NCBIfam" id="NF038113">
    <property type="entry name" value="T9SSA_dep_M36"/>
    <property type="match status" value="1"/>
</dbReference>
<dbReference type="Pfam" id="PF02225">
    <property type="entry name" value="PA"/>
    <property type="match status" value="1"/>
</dbReference>
<dbReference type="GO" id="GO:0005615">
    <property type="term" value="C:extracellular space"/>
    <property type="evidence" value="ECO:0007669"/>
    <property type="project" value="InterPro"/>
</dbReference>
<dbReference type="OrthoDB" id="5377264at2"/>
<sequence>MRNRNLPLKIAAVCFLFSIGNANAQDFKSILQSHLSAKSGILKSDLKDFEITNVDYSESMKGNVIDFQQSYQGIPIYNATGKSLIKKDQIFYLTEAFAKTYANVSSPSSGRPAQEVFTKMASKINLKNSSSYTILGIKDADLDTPFVKTRPIYFQTENNDLRLAQEFVFPETGSSAYWHILADAVTGEILSKENLTISCSFRHDAYHHDYSSHNPEGFTVDFAHQSGSEVSAPKVATAAAALDATYRVFPLPVESPIHGNRALLTNPWNDVGILPNAVTDGWHTISGGTYTGSYNTTRGNNVMAYEDKANVNAPGAYADGGTNRLFDFPFVVNDTNGNLNAAITNLFYMNNKMHDIFYSLGFTETAKNFQAYNFGRGGAQNDYVMAEAQDGGGTDNANFSTPGDGSRGRMQMYLWNPSVIQRLYYNAPAEAVNRETEALISTTFGPALTATGVTADVKLSPVLDACTPLPAGSLAGKIGLIERGTCEFQAKVQAAQNAGAIGAIIYSLPDSTPTSGMGGTNPNITIPSVLIPNSEGLYMKGLITGGTTVNVTLKYDPAAQKFRDGDFDNGIVAHEYGHGISTRLVGSLSSSANKEQMGEGWSDFFALMLTNRPGDNASVPRGIGTYAISEPITGGGIRPAPYSPDMAINSYSYDDTNGMEYTNTLGQIVPDVHSIGFVWATMLWDLHWKYVEKYGYASNVMANKNSGSYKVLELVTNALKLTPTNPGFIQGRNAILAAEAAIAGVPGAPTAPGNFDPFGLHGGPDKCMIINVFAKRGLGLNASAGSPTNINDQVADWTEVDPNDQSICKDYTLATSETAVKDAMNIYPNPAKNEFFIKAGKNIAGKVVVEIYDASGKMVSNQRINPTEAVNTQNLTNGVYMVKVSGMGVNYSSKLMIKK</sequence>
<dbReference type="Pfam" id="PF18962">
    <property type="entry name" value="Por_Secre_tail"/>
    <property type="match status" value="1"/>
</dbReference>
<gene>
    <name evidence="15" type="ORF">ACM44_00925</name>
</gene>
<dbReference type="RefSeq" id="WP_048498212.1">
    <property type="nucleotide sequence ID" value="NZ_LFNG01000001.1"/>
</dbReference>
<dbReference type="Gene3D" id="3.10.170.10">
    <property type="match status" value="1"/>
</dbReference>
<evidence type="ECO:0000256" key="7">
    <source>
        <dbReference type="ARBA" id="ARBA00022729"/>
    </source>
</evidence>
<dbReference type="Pfam" id="PF02128">
    <property type="entry name" value="Peptidase_M36"/>
    <property type="match status" value="1"/>
</dbReference>
<dbReference type="Gene3D" id="3.50.30.30">
    <property type="match status" value="1"/>
</dbReference>
<protein>
    <submittedName>
        <fullName evidence="15">Metalloprotease</fullName>
    </submittedName>
</protein>
<dbReference type="CDD" id="cd04818">
    <property type="entry name" value="PA_subtilisin_1"/>
    <property type="match status" value="1"/>
</dbReference>
<reference evidence="15 16" key="1">
    <citation type="journal article" date="2004" name="Int. J. Syst. Evol. Microbiol.">
        <title>Kaistella koreensis gen. nov., sp. nov., a novel member of the Chryseobacterium-Bergeyella-Riemerella branch.</title>
        <authorList>
            <person name="Kim M.K."/>
            <person name="Im W.T."/>
            <person name="Shin Y.K."/>
            <person name="Lim J.H."/>
            <person name="Kim S.H."/>
            <person name="Lee B.C."/>
            <person name="Park M.Y."/>
            <person name="Lee K.Y."/>
            <person name="Lee S.T."/>
        </authorList>
    </citation>
    <scope>NUCLEOTIDE SEQUENCE [LARGE SCALE GENOMIC DNA]</scope>
    <source>
        <strain evidence="15 16">CCUG 49689</strain>
    </source>
</reference>
<dbReference type="CDD" id="cd09596">
    <property type="entry name" value="M36"/>
    <property type="match status" value="1"/>
</dbReference>
<comment type="cofactor">
    <cofactor evidence="1">
        <name>Zn(2+)</name>
        <dbReference type="ChEBI" id="CHEBI:29105"/>
    </cofactor>
</comment>
<dbReference type="AlphaFoldDB" id="A0A0J7LUV3"/>
<proteinExistence type="inferred from homology"/>
<feature type="signal peptide" evidence="12">
    <location>
        <begin position="1"/>
        <end position="24"/>
    </location>
</feature>
<comment type="similarity">
    <text evidence="3">Belongs to the peptidase M36 family.</text>
</comment>
<dbReference type="EMBL" id="LFNG01000001">
    <property type="protein sequence ID" value="KMQ72685.1"/>
    <property type="molecule type" value="Genomic_DNA"/>
</dbReference>
<dbReference type="NCBIfam" id="TIGR04183">
    <property type="entry name" value="Por_Secre_tail"/>
    <property type="match status" value="1"/>
</dbReference>
<evidence type="ECO:0000256" key="4">
    <source>
        <dbReference type="ARBA" id="ARBA00022525"/>
    </source>
</evidence>
<keyword evidence="7 12" id="KW-0732">Signal</keyword>
<keyword evidence="11" id="KW-0865">Zymogen</keyword>
<dbReference type="PATRIC" id="fig|1304281.5.peg.194"/>
<feature type="domain" description="Secretion system C-terminal sorting" evidence="14">
    <location>
        <begin position="826"/>
        <end position="897"/>
    </location>
</feature>
<keyword evidence="16" id="KW-1185">Reference proteome</keyword>
<evidence type="ECO:0000256" key="3">
    <source>
        <dbReference type="ARBA" id="ARBA00006006"/>
    </source>
</evidence>
<evidence type="ECO:0000256" key="8">
    <source>
        <dbReference type="ARBA" id="ARBA00022801"/>
    </source>
</evidence>
<dbReference type="InterPro" id="IPR027268">
    <property type="entry name" value="Peptidase_M4/M1_CTD_sf"/>
</dbReference>
<keyword evidence="4" id="KW-0964">Secreted</keyword>
<dbReference type="InterPro" id="IPR003137">
    <property type="entry name" value="PA_domain"/>
</dbReference>
<evidence type="ECO:0000256" key="2">
    <source>
        <dbReference type="ARBA" id="ARBA00004613"/>
    </source>
</evidence>
<evidence type="ECO:0000313" key="16">
    <source>
        <dbReference type="Proteomes" id="UP000035900"/>
    </source>
</evidence>